<feature type="region of interest" description="Disordered" evidence="1">
    <location>
        <begin position="372"/>
        <end position="421"/>
    </location>
</feature>
<evidence type="ECO:0000256" key="2">
    <source>
        <dbReference type="SAM" id="Phobius"/>
    </source>
</evidence>
<reference evidence="3" key="1">
    <citation type="submission" date="2021-01" db="EMBL/GenBank/DDBJ databases">
        <authorList>
            <person name="Corre E."/>
            <person name="Pelletier E."/>
            <person name="Niang G."/>
            <person name="Scheremetjew M."/>
            <person name="Finn R."/>
            <person name="Kale V."/>
            <person name="Holt S."/>
            <person name="Cochrane G."/>
            <person name="Meng A."/>
            <person name="Brown T."/>
            <person name="Cohen L."/>
        </authorList>
    </citation>
    <scope>NUCLEOTIDE SEQUENCE</scope>
    <source>
        <strain evidence="3">NIES-381</strain>
    </source>
</reference>
<dbReference type="AlphaFoldDB" id="A0A7S1N0Q6"/>
<gene>
    <name evidence="3" type="ORF">EGYM00392_LOCUS638</name>
</gene>
<protein>
    <submittedName>
        <fullName evidence="3">Uncharacterized protein</fullName>
    </submittedName>
</protein>
<keyword evidence="2" id="KW-1133">Transmembrane helix</keyword>
<keyword evidence="2" id="KW-0812">Transmembrane</keyword>
<feature type="compositionally biased region" description="Low complexity" evidence="1">
    <location>
        <begin position="376"/>
        <end position="385"/>
    </location>
</feature>
<dbReference type="PANTHER" id="PTHR13219:SF6">
    <property type="entry name" value="TRANSMEMBRANE PROTEIN 94"/>
    <property type="match status" value="1"/>
</dbReference>
<name>A0A7S1N0Q6_9EUGL</name>
<organism evidence="3">
    <name type="scientific">Eutreptiella gymnastica</name>
    <dbReference type="NCBI Taxonomy" id="73025"/>
    <lineage>
        <taxon>Eukaryota</taxon>
        <taxon>Discoba</taxon>
        <taxon>Euglenozoa</taxon>
        <taxon>Euglenida</taxon>
        <taxon>Spirocuta</taxon>
        <taxon>Euglenophyceae</taxon>
        <taxon>Eutreptiales</taxon>
        <taxon>Eutreptiaceae</taxon>
        <taxon>Eutreptiella</taxon>
    </lineage>
</organism>
<feature type="transmembrane region" description="Helical" evidence="2">
    <location>
        <begin position="164"/>
        <end position="186"/>
    </location>
</feature>
<feature type="region of interest" description="Disordered" evidence="1">
    <location>
        <begin position="106"/>
        <end position="137"/>
    </location>
</feature>
<dbReference type="PANTHER" id="PTHR13219">
    <property type="entry name" value="TRANSMEMBRANE PROTEIN 94"/>
    <property type="match status" value="1"/>
</dbReference>
<evidence type="ECO:0000256" key="1">
    <source>
        <dbReference type="SAM" id="MobiDB-lite"/>
    </source>
</evidence>
<proteinExistence type="predicted"/>
<keyword evidence="2" id="KW-0472">Membrane</keyword>
<feature type="compositionally biased region" description="Acidic residues" evidence="1">
    <location>
        <begin position="119"/>
        <end position="136"/>
    </location>
</feature>
<sequence>MADIGCQARAQDLKESEVVERFKARVKNIHLPANIEGCSGMYGSSSLQGVNAFRHGKWVFIPKILLLSGDIILDHITHQIRAVKDTVLSLRLRAFFTPTQLPFSQPTDNNSCHMRTDVDQDSDEENSAADDDDDGDLGYKSRSCQQGCNIPLPSTAMQTCIHQFLTKLFGVSMVVVLATNVFRFVFSQNSDWLFLFLVQPSYIAMTVLPSSLRLFWRAIDVVGNAHLMALLHSLHTSDENAVQFDPQDEQMSPLGDGAESNSREPGTPFTMAGLEKNTKNGTKGIFQKQALTVLIRLDRVAKKHVPFRTILSFTKKSLLNQWDEATCFSGLFHSENLLESLGSTTVVYCVDKEGVLSEIAPTPERILVMKKREASNESGNEGNEPPKLPNDDDEGGTSTGETSTLDDDHPDPGIDPGITAGPEGDVGYFYRDAFQIFNLIVNDQFDRNPESESFLKFDNKNWPDFISTLKPIGLSCRLHALQALDEHGSPMSLDPYENKGADPHLATTKMFIDKDNTVLWGKYAYHLSQEIGITGEDIKTVKKTDSYRLGTDAVGR</sequence>
<dbReference type="InterPro" id="IPR039720">
    <property type="entry name" value="TMEM94"/>
</dbReference>
<evidence type="ECO:0000313" key="3">
    <source>
        <dbReference type="EMBL" id="CAD8989597.1"/>
    </source>
</evidence>
<accession>A0A7S1N0Q6</accession>
<dbReference type="EMBL" id="HBGA01001645">
    <property type="protein sequence ID" value="CAD8989597.1"/>
    <property type="molecule type" value="Transcribed_RNA"/>
</dbReference>
<feature type="region of interest" description="Disordered" evidence="1">
    <location>
        <begin position="247"/>
        <end position="266"/>
    </location>
</feature>